<dbReference type="InterPro" id="IPR036676">
    <property type="entry name" value="PurM-like_C_sf"/>
</dbReference>
<dbReference type="Gene3D" id="3.90.650.10">
    <property type="entry name" value="PurM-like C-terminal domain"/>
    <property type="match status" value="1"/>
</dbReference>
<evidence type="ECO:0000259" key="3">
    <source>
        <dbReference type="Pfam" id="PF02769"/>
    </source>
</evidence>
<dbReference type="SUPFAM" id="SSF55326">
    <property type="entry name" value="PurM N-terminal domain-like"/>
    <property type="match status" value="1"/>
</dbReference>
<dbReference type="InterPro" id="IPR016188">
    <property type="entry name" value="PurM-like_N"/>
</dbReference>
<feature type="domain" description="PurM-like C-terminal" evidence="3">
    <location>
        <begin position="150"/>
        <end position="309"/>
    </location>
</feature>
<dbReference type="Pfam" id="PF00586">
    <property type="entry name" value="AIRS"/>
    <property type="match status" value="1"/>
</dbReference>
<reference evidence="4" key="1">
    <citation type="journal article" date="2020" name="mSystems">
        <title>Genome- and Community-Level Interaction Insights into Carbon Utilization and Element Cycling Functions of Hydrothermarchaeota in Hydrothermal Sediment.</title>
        <authorList>
            <person name="Zhou Z."/>
            <person name="Liu Y."/>
            <person name="Xu W."/>
            <person name="Pan J."/>
            <person name="Luo Z.H."/>
            <person name="Li M."/>
        </authorList>
    </citation>
    <scope>NUCLEOTIDE SEQUENCE [LARGE SCALE GENOMIC DNA]</scope>
    <source>
        <strain evidence="4">SpSt-69</strain>
    </source>
</reference>
<dbReference type="PANTHER" id="PTHR30303">
    <property type="entry name" value="HYDROGENASE ISOENZYMES FORMATION PROTEIN HYPE"/>
    <property type="match status" value="1"/>
</dbReference>
<organism evidence="4">
    <name type="scientific">candidate division WOR-3 bacterium</name>
    <dbReference type="NCBI Taxonomy" id="2052148"/>
    <lineage>
        <taxon>Bacteria</taxon>
        <taxon>Bacteria division WOR-3</taxon>
    </lineage>
</organism>
<evidence type="ECO:0000313" key="4">
    <source>
        <dbReference type="EMBL" id="HGL16859.1"/>
    </source>
</evidence>
<dbReference type="InterPro" id="IPR036921">
    <property type="entry name" value="PurM-like_N_sf"/>
</dbReference>
<dbReference type="InterPro" id="IPR010918">
    <property type="entry name" value="PurM-like_C_dom"/>
</dbReference>
<evidence type="ECO:0000256" key="1">
    <source>
        <dbReference type="ARBA" id="ARBA00006243"/>
    </source>
</evidence>
<dbReference type="GO" id="GO:0051604">
    <property type="term" value="P:protein maturation"/>
    <property type="evidence" value="ECO:0007669"/>
    <property type="project" value="TreeGrafter"/>
</dbReference>
<dbReference type="InterPro" id="IPR011854">
    <property type="entry name" value="HypE"/>
</dbReference>
<dbReference type="PANTHER" id="PTHR30303:SF4">
    <property type="entry name" value="HYDROGENASE EXPRESSION_FORMATION PROTEIN HYPE"/>
    <property type="match status" value="1"/>
</dbReference>
<dbReference type="AlphaFoldDB" id="A0A7V4E516"/>
<dbReference type="EMBL" id="DTDJ01000009">
    <property type="protein sequence ID" value="HGL16859.1"/>
    <property type="molecule type" value="Genomic_DNA"/>
</dbReference>
<evidence type="ECO:0008006" key="5">
    <source>
        <dbReference type="Google" id="ProtNLM"/>
    </source>
</evidence>
<comment type="similarity">
    <text evidence="1">Belongs to the HypE family.</text>
</comment>
<accession>A0A7V4E516</accession>
<proteinExistence type="inferred from homology"/>
<comment type="caution">
    <text evidence="4">The sequence shown here is derived from an EMBL/GenBank/DDBJ whole genome shotgun (WGS) entry which is preliminary data.</text>
</comment>
<dbReference type="Pfam" id="PF02769">
    <property type="entry name" value="AIRS_C"/>
    <property type="match status" value="1"/>
</dbReference>
<evidence type="ECO:0000259" key="2">
    <source>
        <dbReference type="Pfam" id="PF00586"/>
    </source>
</evidence>
<gene>
    <name evidence="4" type="ORF">ENU66_00735</name>
</gene>
<feature type="domain" description="PurM-like N-terminal" evidence="2">
    <location>
        <begin position="36"/>
        <end position="140"/>
    </location>
</feature>
<name>A0A7V4E516_UNCW3</name>
<protein>
    <recommendedName>
        <fullName evidence="5">Hydrogenase expression/formation protein</fullName>
    </recommendedName>
</protein>
<dbReference type="Gene3D" id="3.30.1330.10">
    <property type="entry name" value="PurM-like, N-terminal domain"/>
    <property type="match status" value="1"/>
</dbReference>
<sequence length="331" mass="36544">MPLKPGKIPPDLLKLALEKLKVSSEDILVGPKYGVDGAVVKVKNPLLALTSDPITFTSKDSVFYLMACNINDLISMGAKPLYLSVNLLFYEGVTEEEVLNTFEELGFYSKKFNVPVITGHTEVTPGLKSTILSGFMVGQVVKEVSPEKVRVGDVIVQVKGVAIEGTSIISREKQDELAKVFGEPFVKRCKDFLYEPGICLFDVGVKLIENYDIRNLHDPTEGGIVTALFESLQASGLGAFIDGDKIIVYSETKILSEYYRIDPLGLIASGSLIVYTEKREAERICSDLGKENIPAEIIGEVREKEAGILIKKQHTLKELTPYERDQILEVL</sequence>
<dbReference type="SUPFAM" id="SSF56042">
    <property type="entry name" value="PurM C-terminal domain-like"/>
    <property type="match status" value="1"/>
</dbReference>